<dbReference type="GO" id="GO:0000460">
    <property type="term" value="P:maturation of 5.8S rRNA"/>
    <property type="evidence" value="ECO:0007669"/>
    <property type="project" value="TreeGrafter"/>
</dbReference>
<name>A0A4P9WDQ0_9FUNG</name>
<accession>A0A4P9WDQ0</accession>
<dbReference type="EMBL" id="KZ995878">
    <property type="protein sequence ID" value="RKO89803.1"/>
    <property type="molecule type" value="Genomic_DNA"/>
</dbReference>
<organism evidence="1 2">
    <name type="scientific">Blyttiomyces helicus</name>
    <dbReference type="NCBI Taxonomy" id="388810"/>
    <lineage>
        <taxon>Eukaryota</taxon>
        <taxon>Fungi</taxon>
        <taxon>Fungi incertae sedis</taxon>
        <taxon>Chytridiomycota</taxon>
        <taxon>Chytridiomycota incertae sedis</taxon>
        <taxon>Chytridiomycetes</taxon>
        <taxon>Chytridiomycetes incertae sedis</taxon>
        <taxon>Blyttiomyces</taxon>
    </lineage>
</organism>
<sequence>MGNPPRTVPWSNQEEWETVYSWLYPTPEAFEPAAMQELGVKRVKSWASRGKNPNAVEATAALVEVWLRDGCGGSFPSSVTEHEIRLLYTVAFIRFVNGIVDRAQKGVYASSVASVARELGLPGWFVDLRHSGTHDRLPTLTILRSGCAQALKWLEANYWTVQKSYVADTSFEVRELLGRYKTIRKAELRESGAIKSGVIITEISMLLTSESYKEILLPILLETGFLVPTAKKKRAIYPDLNLSLDLANLWFPLLDQLEGAWPGFFEDLFVAIVDRLGDPFGMTQLMCARGVDRTKDEDTERESSNAQGASYLATITAWARSLLKKNRESKSEDGLEACLRNPTIYTRCLLDDFVATQPEWGSRLSPLLSYIDSILALQKSQQKSGAASDAAPSIELQEVAMDEELRMLRARVDSVQAHGSGTQSSKVGSAASEAAIPQTWLAIPASEWRPCPIGSLPGGAIPCLDLPLILDDYSFAEAAGVFQFPLFEQTGAISSERDEMAMDLDQPAHSARAVSHPQETDFKALAREVHLF</sequence>
<dbReference type="InterPro" id="IPR007174">
    <property type="entry name" value="Las1"/>
</dbReference>
<reference evidence="2" key="1">
    <citation type="journal article" date="2018" name="Nat. Microbiol.">
        <title>Leveraging single-cell genomics to expand the fungal tree of life.</title>
        <authorList>
            <person name="Ahrendt S.R."/>
            <person name="Quandt C.A."/>
            <person name="Ciobanu D."/>
            <person name="Clum A."/>
            <person name="Salamov A."/>
            <person name="Andreopoulos B."/>
            <person name="Cheng J.F."/>
            <person name="Woyke T."/>
            <person name="Pelin A."/>
            <person name="Henrissat B."/>
            <person name="Reynolds N.K."/>
            <person name="Benny G.L."/>
            <person name="Smith M.E."/>
            <person name="James T.Y."/>
            <person name="Grigoriev I.V."/>
        </authorList>
    </citation>
    <scope>NUCLEOTIDE SEQUENCE [LARGE SCALE GENOMIC DNA]</scope>
</reference>
<dbReference type="GO" id="GO:0090730">
    <property type="term" value="C:Las1 complex"/>
    <property type="evidence" value="ECO:0007669"/>
    <property type="project" value="InterPro"/>
</dbReference>
<protein>
    <submittedName>
        <fullName evidence="1">Las1-like-domain-containing protein</fullName>
    </submittedName>
</protein>
<dbReference type="OrthoDB" id="10263222at2759"/>
<dbReference type="AlphaFoldDB" id="A0A4P9WDQ0"/>
<keyword evidence="2" id="KW-1185">Reference proteome</keyword>
<dbReference type="GO" id="GO:0000470">
    <property type="term" value="P:maturation of LSU-rRNA"/>
    <property type="evidence" value="ECO:0007669"/>
    <property type="project" value="TreeGrafter"/>
</dbReference>
<proteinExistence type="predicted"/>
<dbReference type="GO" id="GO:0030687">
    <property type="term" value="C:preribosome, large subunit precursor"/>
    <property type="evidence" value="ECO:0007669"/>
    <property type="project" value="TreeGrafter"/>
</dbReference>
<dbReference type="PANTHER" id="PTHR15002:SF0">
    <property type="entry name" value="RIBOSOMAL BIOGENESIS PROTEIN LAS1L"/>
    <property type="match status" value="1"/>
</dbReference>
<dbReference type="PANTHER" id="PTHR15002">
    <property type="entry name" value="RIBOSOMAL BIOGENESIS PROTEIN LAS1L"/>
    <property type="match status" value="1"/>
</dbReference>
<evidence type="ECO:0000313" key="1">
    <source>
        <dbReference type="EMBL" id="RKO89803.1"/>
    </source>
</evidence>
<evidence type="ECO:0000313" key="2">
    <source>
        <dbReference type="Proteomes" id="UP000269721"/>
    </source>
</evidence>
<dbReference type="GO" id="GO:0004519">
    <property type="term" value="F:endonuclease activity"/>
    <property type="evidence" value="ECO:0007669"/>
    <property type="project" value="InterPro"/>
</dbReference>
<dbReference type="Proteomes" id="UP000269721">
    <property type="component" value="Unassembled WGS sequence"/>
</dbReference>
<dbReference type="Pfam" id="PF04031">
    <property type="entry name" value="Las1"/>
    <property type="match status" value="1"/>
</dbReference>
<gene>
    <name evidence="1" type="ORF">BDK51DRAFT_28423</name>
</gene>